<evidence type="ECO:0000256" key="1">
    <source>
        <dbReference type="SAM" id="MobiDB-lite"/>
    </source>
</evidence>
<keyword evidence="4" id="KW-1185">Reference proteome</keyword>
<dbReference type="InterPro" id="IPR059179">
    <property type="entry name" value="MLKL-like_MCAfunc"/>
</dbReference>
<evidence type="ECO:0000259" key="2">
    <source>
        <dbReference type="Pfam" id="PF22215"/>
    </source>
</evidence>
<name>A0AAV9S7W8_9TELE</name>
<dbReference type="InterPro" id="IPR036537">
    <property type="entry name" value="Adaptor_Cbl_N_dom_sf"/>
</dbReference>
<protein>
    <recommendedName>
        <fullName evidence="2">Mixed lineage kinase domain-containing protein</fullName>
    </recommendedName>
</protein>
<dbReference type="Proteomes" id="UP001311232">
    <property type="component" value="Unassembled WGS sequence"/>
</dbReference>
<dbReference type="CDD" id="cd21037">
    <property type="entry name" value="MLKL_NTD"/>
    <property type="match status" value="1"/>
</dbReference>
<feature type="region of interest" description="Disordered" evidence="1">
    <location>
        <begin position="166"/>
        <end position="186"/>
    </location>
</feature>
<sequence>MDYIEPILSIASQIYTLVENVKANKKRCYRVVERVKVLESLVKSIKQRDAFEHSAEVEKALKGLSITLKSAQGLIEKYTLANLVKRILKSNSHGDEFNSVNERLNDAFQSLALALELENGNQVFKVFQLISRHKEDEEDRREDDAELKRMLLEYGEYVETMQRELEDIKSSSSPKLPEKERPTGPRTLIVGNTAVNGIKNLCNKKNTEVMIGTSNVVSDVSENILAITEKRPTLENLIIHCGTIDDVAKKKSEGLKEDFTCLLNKVGVLNIKVFSADPLHRFSGEMRFS</sequence>
<evidence type="ECO:0000313" key="3">
    <source>
        <dbReference type="EMBL" id="KAK5617332.1"/>
    </source>
</evidence>
<reference evidence="3 4" key="1">
    <citation type="submission" date="2021-06" db="EMBL/GenBank/DDBJ databases">
        <authorList>
            <person name="Palmer J.M."/>
        </authorList>
    </citation>
    <scope>NUCLEOTIDE SEQUENCE [LARGE SCALE GENOMIC DNA]</scope>
    <source>
        <strain evidence="3 4">MEX-2019</strain>
        <tissue evidence="3">Muscle</tissue>
    </source>
</reference>
<dbReference type="EMBL" id="JAHHUM010000739">
    <property type="protein sequence ID" value="KAK5617332.1"/>
    <property type="molecule type" value="Genomic_DNA"/>
</dbReference>
<proteinExistence type="predicted"/>
<dbReference type="GO" id="GO:0007166">
    <property type="term" value="P:cell surface receptor signaling pathway"/>
    <property type="evidence" value="ECO:0007669"/>
    <property type="project" value="InterPro"/>
</dbReference>
<organism evidence="3 4">
    <name type="scientific">Crenichthys baileyi</name>
    <name type="common">White River springfish</name>
    <dbReference type="NCBI Taxonomy" id="28760"/>
    <lineage>
        <taxon>Eukaryota</taxon>
        <taxon>Metazoa</taxon>
        <taxon>Chordata</taxon>
        <taxon>Craniata</taxon>
        <taxon>Vertebrata</taxon>
        <taxon>Euteleostomi</taxon>
        <taxon>Actinopterygii</taxon>
        <taxon>Neopterygii</taxon>
        <taxon>Teleostei</taxon>
        <taxon>Neoteleostei</taxon>
        <taxon>Acanthomorphata</taxon>
        <taxon>Ovalentaria</taxon>
        <taxon>Atherinomorphae</taxon>
        <taxon>Cyprinodontiformes</taxon>
        <taxon>Goodeidae</taxon>
        <taxon>Crenichthys</taxon>
    </lineage>
</organism>
<dbReference type="AlphaFoldDB" id="A0AAV9S7W8"/>
<dbReference type="InterPro" id="IPR054000">
    <property type="entry name" value="MLKL_N"/>
</dbReference>
<dbReference type="Gene3D" id="1.20.930.20">
    <property type="entry name" value="Adaptor protein Cbl, N-terminal domain"/>
    <property type="match status" value="1"/>
</dbReference>
<evidence type="ECO:0000313" key="4">
    <source>
        <dbReference type="Proteomes" id="UP001311232"/>
    </source>
</evidence>
<gene>
    <name evidence="3" type="ORF">CRENBAI_007592</name>
</gene>
<dbReference type="Pfam" id="PF22215">
    <property type="entry name" value="MLKL_N"/>
    <property type="match status" value="1"/>
</dbReference>
<dbReference type="Gene3D" id="3.40.50.12690">
    <property type="match status" value="1"/>
</dbReference>
<comment type="caution">
    <text evidence="3">The sequence shown here is derived from an EMBL/GenBank/DDBJ whole genome shotgun (WGS) entry which is preliminary data.</text>
</comment>
<feature type="domain" description="Mixed lineage kinase" evidence="2">
    <location>
        <begin position="4"/>
        <end position="144"/>
    </location>
</feature>
<accession>A0AAV9S7W8</accession>
<dbReference type="PANTHER" id="PTHR35832">
    <property type="entry name" value="OS12G0248400 PROTEIN-RELATED"/>
    <property type="match status" value="1"/>
</dbReference>